<dbReference type="AlphaFoldDB" id="A0ABD5NZW6"/>
<accession>A0ABD5NZW6</accession>
<organism evidence="2 3">
    <name type="scientific">Natribaculum luteum</name>
    <dbReference type="NCBI Taxonomy" id="1586232"/>
    <lineage>
        <taxon>Archaea</taxon>
        <taxon>Methanobacteriati</taxon>
        <taxon>Methanobacteriota</taxon>
        <taxon>Stenosarchaea group</taxon>
        <taxon>Halobacteria</taxon>
        <taxon>Halobacteriales</taxon>
        <taxon>Natrialbaceae</taxon>
        <taxon>Natribaculum</taxon>
    </lineage>
</organism>
<comment type="caution">
    <text evidence="2">The sequence shown here is derived from an EMBL/GenBank/DDBJ whole genome shotgun (WGS) entry which is preliminary data.</text>
</comment>
<dbReference type="RefSeq" id="WP_246965963.1">
    <property type="nucleotide sequence ID" value="NZ_CP095397.1"/>
</dbReference>
<sequence length="108" mass="11737">MTDDVSEEAEPATVDALDADSNASVYRTSYDPATDDSLVTVLADAIATMTGYEPLEVEPLYTWVDLDALEALFARRSTGERRRGTVSFTVYEHTVTIVDGESISVEAP</sequence>
<proteinExistence type="predicted"/>
<name>A0ABD5NZW6_9EURY</name>
<reference evidence="2 3" key="1">
    <citation type="journal article" date="2014" name="Int. J. Syst. Evol. Microbiol.">
        <title>Complete genome sequence of Corynebacterium casei LMG S-19264T (=DSM 44701T), isolated from a smear-ripened cheese.</title>
        <authorList>
            <consortium name="US DOE Joint Genome Institute (JGI-PGF)"/>
            <person name="Walter F."/>
            <person name="Albersmeier A."/>
            <person name="Kalinowski J."/>
            <person name="Ruckert C."/>
        </authorList>
    </citation>
    <scope>NUCLEOTIDE SEQUENCE [LARGE SCALE GENOMIC DNA]</scope>
    <source>
        <strain evidence="2 3">IBRC-M 10912</strain>
    </source>
</reference>
<evidence type="ECO:0000313" key="2">
    <source>
        <dbReference type="EMBL" id="MFC4247323.1"/>
    </source>
</evidence>
<gene>
    <name evidence="2" type="ORF">ACFOZ7_09980</name>
</gene>
<dbReference type="EMBL" id="JBHSDJ010000029">
    <property type="protein sequence ID" value="MFC4247323.1"/>
    <property type="molecule type" value="Genomic_DNA"/>
</dbReference>
<feature type="domain" description="Halobacterial output" evidence="1">
    <location>
        <begin position="35"/>
        <end position="106"/>
    </location>
</feature>
<evidence type="ECO:0000259" key="1">
    <source>
        <dbReference type="Pfam" id="PF18545"/>
    </source>
</evidence>
<protein>
    <submittedName>
        <fullName evidence="2">HalOD1 output domain-containing protein</fullName>
    </submittedName>
</protein>
<evidence type="ECO:0000313" key="3">
    <source>
        <dbReference type="Proteomes" id="UP001595821"/>
    </source>
</evidence>
<dbReference type="InterPro" id="IPR040624">
    <property type="entry name" value="HalOD1"/>
</dbReference>
<dbReference type="Proteomes" id="UP001595821">
    <property type="component" value="Unassembled WGS sequence"/>
</dbReference>
<dbReference type="Pfam" id="PF18545">
    <property type="entry name" value="HalOD1"/>
    <property type="match status" value="1"/>
</dbReference>
<dbReference type="GeneID" id="71853966"/>